<evidence type="ECO:0000313" key="15">
    <source>
        <dbReference type="Proteomes" id="UP000694392"/>
    </source>
</evidence>
<evidence type="ECO:0000256" key="11">
    <source>
        <dbReference type="ARBA" id="ARBA00023273"/>
    </source>
</evidence>
<evidence type="ECO:0000256" key="12">
    <source>
        <dbReference type="ARBA" id="ARBA00024803"/>
    </source>
</evidence>
<dbReference type="Pfam" id="PF10149">
    <property type="entry name" value="TM231"/>
    <property type="match status" value="2"/>
</dbReference>
<dbReference type="GO" id="GO:0032880">
    <property type="term" value="P:regulation of protein localization"/>
    <property type="evidence" value="ECO:0007669"/>
    <property type="project" value="TreeGrafter"/>
</dbReference>
<reference evidence="14" key="2">
    <citation type="submission" date="2025-09" db="UniProtKB">
        <authorList>
            <consortium name="Ensembl"/>
        </authorList>
    </citation>
    <scope>IDENTIFICATION</scope>
</reference>
<dbReference type="Ensembl" id="ENSSPUT00000006794.1">
    <property type="protein sequence ID" value="ENSSPUP00000006382.1"/>
    <property type="gene ID" value="ENSSPUG00000004912.1"/>
</dbReference>
<dbReference type="GO" id="GO:0035869">
    <property type="term" value="C:ciliary transition zone"/>
    <property type="evidence" value="ECO:0007669"/>
    <property type="project" value="TreeGrafter"/>
</dbReference>
<evidence type="ECO:0000256" key="6">
    <source>
        <dbReference type="ARBA" id="ARBA00022794"/>
    </source>
</evidence>
<evidence type="ECO:0000256" key="8">
    <source>
        <dbReference type="ARBA" id="ARBA00023069"/>
    </source>
</evidence>
<gene>
    <name evidence="14" type="primary">TMEM231</name>
</gene>
<comment type="similarity">
    <text evidence="2">Belongs to the TMEM231 family.</text>
</comment>
<keyword evidence="8" id="KW-0969">Cilium</keyword>
<evidence type="ECO:0000256" key="13">
    <source>
        <dbReference type="SAM" id="Phobius"/>
    </source>
</evidence>
<name>A0A8D0GCY6_SPHPU</name>
<dbReference type="InterPro" id="IPR019306">
    <property type="entry name" value="TMEM231"/>
</dbReference>
<keyword evidence="6" id="KW-0970">Cilium biogenesis/degradation</keyword>
<keyword evidence="4" id="KW-1003">Cell membrane</keyword>
<evidence type="ECO:0000256" key="7">
    <source>
        <dbReference type="ARBA" id="ARBA00022989"/>
    </source>
</evidence>
<keyword evidence="10" id="KW-0325">Glycoprotein</keyword>
<evidence type="ECO:0000256" key="2">
    <source>
        <dbReference type="ARBA" id="ARBA00009082"/>
    </source>
</evidence>
<evidence type="ECO:0000256" key="4">
    <source>
        <dbReference type="ARBA" id="ARBA00022475"/>
    </source>
</evidence>
<feature type="transmembrane region" description="Helical" evidence="13">
    <location>
        <begin position="224"/>
        <end position="249"/>
    </location>
</feature>
<dbReference type="Proteomes" id="UP000694392">
    <property type="component" value="Unplaced"/>
</dbReference>
<keyword evidence="7 13" id="KW-1133">Transmembrane helix</keyword>
<dbReference type="PANTHER" id="PTHR14605:SF1">
    <property type="entry name" value="TRANSMEMBRANE PROTEIN 231"/>
    <property type="match status" value="1"/>
</dbReference>
<proteinExistence type="inferred from homology"/>
<keyword evidence="11" id="KW-0966">Cell projection</keyword>
<reference evidence="14" key="1">
    <citation type="submission" date="2025-08" db="UniProtKB">
        <authorList>
            <consortium name="Ensembl"/>
        </authorList>
    </citation>
    <scope>IDENTIFICATION</scope>
</reference>
<evidence type="ECO:0000256" key="5">
    <source>
        <dbReference type="ARBA" id="ARBA00022692"/>
    </source>
</evidence>
<evidence type="ECO:0000256" key="9">
    <source>
        <dbReference type="ARBA" id="ARBA00023136"/>
    </source>
</evidence>
<keyword evidence="9 13" id="KW-0472">Membrane</keyword>
<organism evidence="14 15">
    <name type="scientific">Sphenodon punctatus</name>
    <name type="common">Tuatara</name>
    <name type="synonym">Hatteria punctata</name>
    <dbReference type="NCBI Taxonomy" id="8508"/>
    <lineage>
        <taxon>Eukaryota</taxon>
        <taxon>Metazoa</taxon>
        <taxon>Chordata</taxon>
        <taxon>Craniata</taxon>
        <taxon>Vertebrata</taxon>
        <taxon>Euteleostomi</taxon>
        <taxon>Lepidosauria</taxon>
        <taxon>Sphenodontia</taxon>
        <taxon>Sphenodontidae</taxon>
        <taxon>Sphenodon</taxon>
    </lineage>
</organism>
<evidence type="ECO:0000256" key="1">
    <source>
        <dbReference type="ARBA" id="ARBA00004272"/>
    </source>
</evidence>
<accession>A0A8D0GCY6</accession>
<dbReference type="GO" id="GO:0060271">
    <property type="term" value="P:cilium assembly"/>
    <property type="evidence" value="ECO:0007669"/>
    <property type="project" value="TreeGrafter"/>
</dbReference>
<keyword evidence="15" id="KW-1185">Reference proteome</keyword>
<dbReference type="GeneTree" id="ENSGT00390000015366"/>
<dbReference type="GO" id="GO:0060170">
    <property type="term" value="C:ciliary membrane"/>
    <property type="evidence" value="ECO:0007669"/>
    <property type="project" value="UniProtKB-SubCell"/>
</dbReference>
<sequence>MGWGARSPRDGHTPVLPPISIGAMGLGHTPANSPSCFVICWSHRVGQPRAREPSSHYLPPLPGFWLKQSTYMEQPTVQFQYEVLLVALTGTGPGSFLTWSTFPTFNRLQEDRLRVPLISTREEDKNQDGKMDQLLFKLELPLESTEQVFGVQLILTFSYQLHVSVINSTSPFAHDYDLPKIFAAYRDRNVTTVLSDPNPVWLIGRAVDAPFVINAIIRYPVEVVLYPLAMIKFAWIQYVSILLVFLWVFERIKIFVFENQVLTTIPVTPYKPHQS</sequence>
<comment type="function">
    <text evidence="12">Transmembrane component of the tectonic-like complex, a complex localized at the transition zone of primary cilia and acting as a barrier that prevents diffusion of transmembrane proteins between the cilia and plasma membranes. Required for ciliogenesis and sonic hedgehog/SHH signaling.</text>
</comment>
<dbReference type="PANTHER" id="PTHR14605">
    <property type="entry name" value="CHST5 PROTEIN"/>
    <property type="match status" value="1"/>
</dbReference>
<dbReference type="AlphaFoldDB" id="A0A8D0GCY6"/>
<evidence type="ECO:0000256" key="10">
    <source>
        <dbReference type="ARBA" id="ARBA00023180"/>
    </source>
</evidence>
<protein>
    <recommendedName>
        <fullName evidence="3">Transmembrane protein 231</fullName>
    </recommendedName>
</protein>
<comment type="subcellular location">
    <subcellularLocation>
        <location evidence="1">Cell projection</location>
        <location evidence="1">Cilium membrane</location>
        <topology evidence="1">Multi-pass membrane protein</topology>
    </subcellularLocation>
</comment>
<keyword evidence="5 13" id="KW-0812">Transmembrane</keyword>
<evidence type="ECO:0000313" key="14">
    <source>
        <dbReference type="Ensembl" id="ENSSPUP00000006382.1"/>
    </source>
</evidence>
<evidence type="ECO:0000256" key="3">
    <source>
        <dbReference type="ARBA" id="ARBA00015087"/>
    </source>
</evidence>